<dbReference type="AlphaFoldDB" id="A0A1F5V4N6"/>
<dbReference type="Proteomes" id="UP000178943">
    <property type="component" value="Unassembled WGS sequence"/>
</dbReference>
<evidence type="ECO:0000259" key="1">
    <source>
        <dbReference type="Pfam" id="PF13717"/>
    </source>
</evidence>
<sequence length="141" mass="16357">MIIECPQCSKKAKLNEELYLDKILRIRCRSCFHIWLLDLAQEDGKIIATPKEDTLLTVEPVALSAEVLEAQRIARLIISEIKLYNQELFHRLKRKDELLASLKEDLTLGRQHYNQRISPKLPASPDYFQEAVKTILLADKE</sequence>
<gene>
    <name evidence="2" type="ORF">A2Y62_14955</name>
</gene>
<feature type="domain" description="Zinc finger/thioredoxin putative" evidence="1">
    <location>
        <begin position="1"/>
        <end position="35"/>
    </location>
</feature>
<proteinExistence type="predicted"/>
<reference evidence="2 3" key="1">
    <citation type="journal article" date="2016" name="Nat. Commun.">
        <title>Thousands of microbial genomes shed light on interconnected biogeochemical processes in an aquifer system.</title>
        <authorList>
            <person name="Anantharaman K."/>
            <person name="Brown C.T."/>
            <person name="Hug L.A."/>
            <person name="Sharon I."/>
            <person name="Castelle C.J."/>
            <person name="Probst A.J."/>
            <person name="Thomas B.C."/>
            <person name="Singh A."/>
            <person name="Wilkins M.J."/>
            <person name="Karaoz U."/>
            <person name="Brodie E.L."/>
            <person name="Williams K.H."/>
            <person name="Hubbard S.S."/>
            <person name="Banfield J.F."/>
        </authorList>
    </citation>
    <scope>NUCLEOTIDE SEQUENCE [LARGE SCALE GENOMIC DNA]</scope>
</reference>
<dbReference type="InterPro" id="IPR011723">
    <property type="entry name" value="Znf/thioredoxin_put"/>
</dbReference>
<organism evidence="2 3">
    <name type="scientific">Candidatus Fischerbacteria bacterium RBG_13_37_8</name>
    <dbReference type="NCBI Taxonomy" id="1817863"/>
    <lineage>
        <taxon>Bacteria</taxon>
        <taxon>Candidatus Fischeribacteriota</taxon>
    </lineage>
</organism>
<comment type="caution">
    <text evidence="2">The sequence shown here is derived from an EMBL/GenBank/DDBJ whole genome shotgun (WGS) entry which is preliminary data.</text>
</comment>
<dbReference type="Pfam" id="PF13717">
    <property type="entry name" value="Zn_ribbon_4"/>
    <property type="match status" value="1"/>
</dbReference>
<evidence type="ECO:0000313" key="2">
    <source>
        <dbReference type="EMBL" id="OGF58389.1"/>
    </source>
</evidence>
<evidence type="ECO:0000313" key="3">
    <source>
        <dbReference type="Proteomes" id="UP000178943"/>
    </source>
</evidence>
<protein>
    <recommendedName>
        <fullName evidence="1">Zinc finger/thioredoxin putative domain-containing protein</fullName>
    </recommendedName>
</protein>
<dbReference type="EMBL" id="MFGW01000250">
    <property type="protein sequence ID" value="OGF58389.1"/>
    <property type="molecule type" value="Genomic_DNA"/>
</dbReference>
<name>A0A1F5V4N6_9BACT</name>
<accession>A0A1F5V4N6</accession>